<accession>A0A4C1UBK9</accession>
<evidence type="ECO:0000313" key="1">
    <source>
        <dbReference type="EMBL" id="GBP23719.1"/>
    </source>
</evidence>
<reference evidence="1 2" key="1">
    <citation type="journal article" date="2019" name="Commun. Biol.">
        <title>The bagworm genome reveals a unique fibroin gene that provides high tensile strength.</title>
        <authorList>
            <person name="Kono N."/>
            <person name="Nakamura H."/>
            <person name="Ohtoshi R."/>
            <person name="Tomita M."/>
            <person name="Numata K."/>
            <person name="Arakawa K."/>
        </authorList>
    </citation>
    <scope>NUCLEOTIDE SEQUENCE [LARGE SCALE GENOMIC DNA]</scope>
</reference>
<keyword evidence="2" id="KW-1185">Reference proteome</keyword>
<organism evidence="1 2">
    <name type="scientific">Eumeta variegata</name>
    <name type="common">Bagworm moth</name>
    <name type="synonym">Eumeta japonica</name>
    <dbReference type="NCBI Taxonomy" id="151549"/>
    <lineage>
        <taxon>Eukaryota</taxon>
        <taxon>Metazoa</taxon>
        <taxon>Ecdysozoa</taxon>
        <taxon>Arthropoda</taxon>
        <taxon>Hexapoda</taxon>
        <taxon>Insecta</taxon>
        <taxon>Pterygota</taxon>
        <taxon>Neoptera</taxon>
        <taxon>Endopterygota</taxon>
        <taxon>Lepidoptera</taxon>
        <taxon>Glossata</taxon>
        <taxon>Ditrysia</taxon>
        <taxon>Tineoidea</taxon>
        <taxon>Psychidae</taxon>
        <taxon>Oiketicinae</taxon>
        <taxon>Eumeta</taxon>
    </lineage>
</organism>
<dbReference type="AlphaFoldDB" id="A0A4C1UBK9"/>
<comment type="caution">
    <text evidence="1">The sequence shown here is derived from an EMBL/GenBank/DDBJ whole genome shotgun (WGS) entry which is preliminary data.</text>
</comment>
<protein>
    <submittedName>
        <fullName evidence="1">Uncharacterized protein</fullName>
    </submittedName>
</protein>
<name>A0A4C1UBK9_EUMVA</name>
<dbReference type="EMBL" id="BGZK01000153">
    <property type="protein sequence ID" value="GBP23719.1"/>
    <property type="molecule type" value="Genomic_DNA"/>
</dbReference>
<gene>
    <name evidence="1" type="ORF">EVAR_13674_1</name>
</gene>
<evidence type="ECO:0000313" key="2">
    <source>
        <dbReference type="Proteomes" id="UP000299102"/>
    </source>
</evidence>
<sequence length="99" mass="11184">MAVGSPGPARTAGPSTRNRMLREITPHSDAIRASKRHLDYVTLLWKTCRTVYWGVSDVRSCSSTRSFLCPFVRSDDGLVTSRLKRDLRHAVDAFVRECM</sequence>
<dbReference type="Proteomes" id="UP000299102">
    <property type="component" value="Unassembled WGS sequence"/>
</dbReference>
<proteinExistence type="predicted"/>